<organism evidence="1 2">
    <name type="scientific">Halosaccharopolyspora lacisalsi</name>
    <dbReference type="NCBI Taxonomy" id="1000566"/>
    <lineage>
        <taxon>Bacteria</taxon>
        <taxon>Bacillati</taxon>
        <taxon>Actinomycetota</taxon>
        <taxon>Actinomycetes</taxon>
        <taxon>Pseudonocardiales</taxon>
        <taxon>Pseudonocardiaceae</taxon>
        <taxon>Halosaccharopolyspora</taxon>
    </lineage>
</organism>
<protein>
    <submittedName>
        <fullName evidence="1">Homospermidine synthase</fullName>
    </submittedName>
</protein>
<dbReference type="AlphaFoldDB" id="A0A839DUN7"/>
<sequence>MVLQRGRLHSPIERTTYHRHTRLYELARETRSPGPTAVVEHGTNPGLVSHLTKQALTDVATTMLAEPTRAFRTPERDEVLAAANPYLGERPSVATGWTPHNTGTDSLTVSHDDAHTTDPWQFSSVLAS</sequence>
<evidence type="ECO:0000313" key="2">
    <source>
        <dbReference type="Proteomes" id="UP000569329"/>
    </source>
</evidence>
<dbReference type="Gene3D" id="3.40.50.720">
    <property type="entry name" value="NAD(P)-binding Rossmann-like Domain"/>
    <property type="match status" value="1"/>
</dbReference>
<evidence type="ECO:0000313" key="1">
    <source>
        <dbReference type="EMBL" id="MBA8825702.1"/>
    </source>
</evidence>
<dbReference type="RefSeq" id="WP_182544989.1">
    <property type="nucleotide sequence ID" value="NZ_JACGWZ010000004.1"/>
</dbReference>
<name>A0A839DUN7_9PSEU</name>
<keyword evidence="2" id="KW-1185">Reference proteome</keyword>
<gene>
    <name evidence="1" type="ORF">FHX42_003068</name>
</gene>
<accession>A0A839DUN7</accession>
<comment type="caution">
    <text evidence="1">The sequence shown here is derived from an EMBL/GenBank/DDBJ whole genome shotgun (WGS) entry which is preliminary data.</text>
</comment>
<dbReference type="EMBL" id="JACGWZ010000004">
    <property type="protein sequence ID" value="MBA8825702.1"/>
    <property type="molecule type" value="Genomic_DNA"/>
</dbReference>
<reference evidence="1 2" key="1">
    <citation type="submission" date="2020-07" db="EMBL/GenBank/DDBJ databases">
        <title>Sequencing the genomes of 1000 actinobacteria strains.</title>
        <authorList>
            <person name="Klenk H.-P."/>
        </authorList>
    </citation>
    <scope>NUCLEOTIDE SEQUENCE [LARGE SCALE GENOMIC DNA]</scope>
    <source>
        <strain evidence="1 2">DSM 45975</strain>
    </source>
</reference>
<dbReference type="Proteomes" id="UP000569329">
    <property type="component" value="Unassembled WGS sequence"/>
</dbReference>
<dbReference type="InterPro" id="IPR023181">
    <property type="entry name" value="Homospermid_syn-like_C"/>
</dbReference>
<proteinExistence type="predicted"/>
<dbReference type="Gene3D" id="3.30.360.30">
    <property type="entry name" value="homospermidine synthase like"/>
    <property type="match status" value="2"/>
</dbReference>